<comment type="catalytic activity">
    <reaction evidence="7">
        <text>L-tyrosyl-[protein] + ATP = O-(5'-adenylyl)-L-tyrosyl-[protein] + diphosphate</text>
        <dbReference type="Rhea" id="RHEA:54288"/>
        <dbReference type="Rhea" id="RHEA-COMP:10136"/>
        <dbReference type="Rhea" id="RHEA-COMP:13846"/>
        <dbReference type="ChEBI" id="CHEBI:30616"/>
        <dbReference type="ChEBI" id="CHEBI:33019"/>
        <dbReference type="ChEBI" id="CHEBI:46858"/>
        <dbReference type="ChEBI" id="CHEBI:83624"/>
        <dbReference type="EC" id="2.7.7.108"/>
    </reaction>
</comment>
<evidence type="ECO:0000256" key="4">
    <source>
        <dbReference type="ARBA" id="ARBA00022840"/>
    </source>
</evidence>
<dbReference type="PANTHER" id="PTHR39560">
    <property type="entry name" value="PROTEIN ADENYLYLTRANSFERASE FIC-RELATED"/>
    <property type="match status" value="1"/>
</dbReference>
<keyword evidence="10" id="KW-1185">Reference proteome</keyword>
<evidence type="ECO:0000313" key="9">
    <source>
        <dbReference type="EMBL" id="CCI81081.1"/>
    </source>
</evidence>
<keyword evidence="2" id="KW-0548">Nucleotidyltransferase</keyword>
<gene>
    <name evidence="9" type="ORF">BN55_03975</name>
</gene>
<dbReference type="Proteomes" id="UP000009320">
    <property type="component" value="Unassembled WGS sequence"/>
</dbReference>
<name>I7JU83_9LACO</name>
<evidence type="ECO:0000256" key="2">
    <source>
        <dbReference type="ARBA" id="ARBA00022695"/>
    </source>
</evidence>
<dbReference type="AlphaFoldDB" id="I7JU83"/>
<dbReference type="OrthoDB" id="9813719at2"/>
<evidence type="ECO:0000256" key="5">
    <source>
        <dbReference type="ARBA" id="ARBA00034531"/>
    </source>
</evidence>
<dbReference type="STRING" id="1423758.FC41_GL000157"/>
<evidence type="ECO:0000259" key="8">
    <source>
        <dbReference type="PROSITE" id="PS51459"/>
    </source>
</evidence>
<keyword evidence="9" id="KW-0132">Cell division</keyword>
<comment type="caution">
    <text evidence="9">The sequence shown here is derived from an EMBL/GenBank/DDBJ whole genome shotgun (WGS) entry which is preliminary data.</text>
</comment>
<evidence type="ECO:0000256" key="1">
    <source>
        <dbReference type="ARBA" id="ARBA00022679"/>
    </source>
</evidence>
<organism evidence="9 10">
    <name type="scientific">Lactobacillus hominis DSM 23910 = CRBIP 24.179</name>
    <dbReference type="NCBI Taxonomy" id="1423758"/>
    <lineage>
        <taxon>Bacteria</taxon>
        <taxon>Bacillati</taxon>
        <taxon>Bacillota</taxon>
        <taxon>Bacilli</taxon>
        <taxon>Lactobacillales</taxon>
        <taxon>Lactobacillaceae</taxon>
        <taxon>Lactobacillus</taxon>
    </lineage>
</organism>
<dbReference type="GeneID" id="82846359"/>
<accession>I7JU83</accession>
<dbReference type="GO" id="GO:0005524">
    <property type="term" value="F:ATP binding"/>
    <property type="evidence" value="ECO:0007669"/>
    <property type="project" value="UniProtKB-KW"/>
</dbReference>
<proteinExistence type="predicted"/>
<evidence type="ECO:0000256" key="6">
    <source>
        <dbReference type="ARBA" id="ARBA00047939"/>
    </source>
</evidence>
<dbReference type="PATRIC" id="fig|1423758.3.peg.161"/>
<dbReference type="GO" id="GO:0051302">
    <property type="term" value="P:regulation of cell division"/>
    <property type="evidence" value="ECO:0007669"/>
    <property type="project" value="TreeGrafter"/>
</dbReference>
<feature type="domain" description="Fido" evidence="8">
    <location>
        <begin position="50"/>
        <end position="182"/>
    </location>
</feature>
<dbReference type="eggNOG" id="COG2184">
    <property type="taxonomic scope" value="Bacteria"/>
</dbReference>
<dbReference type="EMBL" id="CAKE01000001">
    <property type="protein sequence ID" value="CCI81081.1"/>
    <property type="molecule type" value="Genomic_DNA"/>
</dbReference>
<comment type="catalytic activity">
    <reaction evidence="6">
        <text>L-threonyl-[protein] + ATP = 3-O-(5'-adenylyl)-L-threonyl-[protein] + diphosphate</text>
        <dbReference type="Rhea" id="RHEA:54292"/>
        <dbReference type="Rhea" id="RHEA-COMP:11060"/>
        <dbReference type="Rhea" id="RHEA-COMP:13847"/>
        <dbReference type="ChEBI" id="CHEBI:30013"/>
        <dbReference type="ChEBI" id="CHEBI:30616"/>
        <dbReference type="ChEBI" id="CHEBI:33019"/>
        <dbReference type="ChEBI" id="CHEBI:138113"/>
        <dbReference type="EC" id="2.7.7.108"/>
    </reaction>
</comment>
<dbReference type="SUPFAM" id="SSF140931">
    <property type="entry name" value="Fic-like"/>
    <property type="match status" value="1"/>
</dbReference>
<keyword evidence="3" id="KW-0547">Nucleotide-binding</keyword>
<keyword evidence="4" id="KW-0067">ATP-binding</keyword>
<evidence type="ECO:0000256" key="3">
    <source>
        <dbReference type="ARBA" id="ARBA00022741"/>
    </source>
</evidence>
<dbReference type="GO" id="GO:0051301">
    <property type="term" value="P:cell division"/>
    <property type="evidence" value="ECO:0007669"/>
    <property type="project" value="UniProtKB-KW"/>
</dbReference>
<dbReference type="PROSITE" id="PS51459">
    <property type="entry name" value="FIDO"/>
    <property type="match status" value="1"/>
</dbReference>
<dbReference type="GO" id="GO:0070733">
    <property type="term" value="F:AMPylase activity"/>
    <property type="evidence" value="ECO:0007669"/>
    <property type="project" value="UniProtKB-EC"/>
</dbReference>
<dbReference type="Pfam" id="PF02661">
    <property type="entry name" value="Fic"/>
    <property type="match status" value="1"/>
</dbReference>
<dbReference type="InterPro" id="IPR003812">
    <property type="entry name" value="Fido"/>
</dbReference>
<sequence length="182" mass="21287">MSDWISETLYDNGTLINKLGIKDKAQLAQKEFEITAQREIFLLDQRLKINSINDLNKIHEFLFSPLYDWAGKLRPGNFAKGNTVFFDYSRFSYAQEDIDHILLMQRKKRNLETKDYAELMDLINYMHPFREGNGRSTRLFLQCYAYQHGQLIDYPLSNDGLIAALNEADTDKIAELIRLEIP</sequence>
<dbReference type="Gene3D" id="1.10.3290.10">
    <property type="entry name" value="Fido-like domain"/>
    <property type="match status" value="1"/>
</dbReference>
<reference evidence="9 10" key="1">
    <citation type="submission" date="2012-06" db="EMBL/GenBank/DDBJ databases">
        <title>Draft Genome Sequence of Lactobacillus hominis Strain CRBIP 24.179T, isolated from human intestine.</title>
        <authorList>
            <person name="Cousin S."/>
            <person name="Ma L."/>
            <person name="Bizet C."/>
            <person name="Loux V."/>
            <person name="Bouchier C."/>
            <person name="Clermont D."/>
            <person name="Creno S."/>
        </authorList>
    </citation>
    <scope>NUCLEOTIDE SEQUENCE [LARGE SCALE GENOMIC DNA]</scope>
    <source>
        <strain evidence="10">CRBIP 24.179T</strain>
    </source>
</reference>
<dbReference type="RefSeq" id="WP_008469696.1">
    <property type="nucleotide sequence ID" value="NZ_AYZP01000001.1"/>
</dbReference>
<evidence type="ECO:0000313" key="10">
    <source>
        <dbReference type="Proteomes" id="UP000009320"/>
    </source>
</evidence>
<dbReference type="EC" id="2.7.7.108" evidence="5"/>
<keyword evidence="9" id="KW-0131">Cell cycle</keyword>
<evidence type="ECO:0000256" key="7">
    <source>
        <dbReference type="ARBA" id="ARBA00048696"/>
    </source>
</evidence>
<keyword evidence="1" id="KW-0808">Transferase</keyword>
<dbReference type="PANTHER" id="PTHR39560:SF1">
    <property type="entry name" value="PROTEIN ADENYLYLTRANSFERASE FIC-RELATED"/>
    <property type="match status" value="1"/>
</dbReference>
<dbReference type="InterPro" id="IPR036597">
    <property type="entry name" value="Fido-like_dom_sf"/>
</dbReference>
<protein>
    <recommendedName>
        <fullName evidence="5">protein adenylyltransferase</fullName>
        <ecNumber evidence="5">2.7.7.108</ecNumber>
    </recommendedName>
</protein>